<dbReference type="SMART" id="SM00487">
    <property type="entry name" value="DEXDc"/>
    <property type="match status" value="1"/>
</dbReference>
<feature type="region of interest" description="Disordered" evidence="15">
    <location>
        <begin position="1"/>
        <end position="171"/>
    </location>
</feature>
<evidence type="ECO:0000256" key="10">
    <source>
        <dbReference type="ARBA" id="ARBA00023159"/>
    </source>
</evidence>
<dbReference type="InterPro" id="IPR036427">
    <property type="entry name" value="Bromodomain-like_sf"/>
</dbReference>
<feature type="compositionally biased region" description="Polar residues" evidence="15">
    <location>
        <begin position="130"/>
        <end position="141"/>
    </location>
</feature>
<accession>H2YVT0</accession>
<dbReference type="InterPro" id="IPR049730">
    <property type="entry name" value="SNF2/RAD54-like_C"/>
</dbReference>
<evidence type="ECO:0000256" key="12">
    <source>
        <dbReference type="ARBA" id="ARBA00023242"/>
    </source>
</evidence>
<dbReference type="Pfam" id="PF00271">
    <property type="entry name" value="Helicase_C"/>
    <property type="match status" value="1"/>
</dbReference>
<evidence type="ECO:0000256" key="8">
    <source>
        <dbReference type="ARBA" id="ARBA00023015"/>
    </source>
</evidence>
<dbReference type="InterPro" id="IPR001487">
    <property type="entry name" value="Bromodomain"/>
</dbReference>
<evidence type="ECO:0000259" key="18">
    <source>
        <dbReference type="PROSITE" id="PS51194"/>
    </source>
</evidence>
<evidence type="ECO:0000256" key="13">
    <source>
        <dbReference type="PROSITE-ProRule" id="PRU00035"/>
    </source>
</evidence>
<reference evidence="20" key="3">
    <citation type="submission" date="2025-09" db="UniProtKB">
        <authorList>
            <consortium name="Ensembl"/>
        </authorList>
    </citation>
    <scope>IDENTIFICATION</scope>
</reference>
<dbReference type="GO" id="GO:0004386">
    <property type="term" value="F:helicase activity"/>
    <property type="evidence" value="ECO:0007669"/>
    <property type="project" value="UniProtKB-KW"/>
</dbReference>
<dbReference type="GO" id="GO:0005524">
    <property type="term" value="F:ATP binding"/>
    <property type="evidence" value="ECO:0007669"/>
    <property type="project" value="UniProtKB-KW"/>
</dbReference>
<comment type="similarity">
    <text evidence="2">Belongs to the SNF2/RAD54 helicase family.</text>
</comment>
<keyword evidence="6" id="KW-0067">ATP-binding</keyword>
<protein>
    <recommendedName>
        <fullName evidence="22">Transcription activator BRG1</fullName>
    </recommendedName>
</protein>
<evidence type="ECO:0000256" key="4">
    <source>
        <dbReference type="ARBA" id="ARBA00022801"/>
    </source>
</evidence>
<evidence type="ECO:0000256" key="15">
    <source>
        <dbReference type="SAM" id="MobiDB-lite"/>
    </source>
</evidence>
<evidence type="ECO:0000259" key="16">
    <source>
        <dbReference type="PROSITE" id="PS50014"/>
    </source>
</evidence>
<dbReference type="PANTHER" id="PTHR10799">
    <property type="entry name" value="SNF2/RAD54 HELICASE FAMILY"/>
    <property type="match status" value="1"/>
</dbReference>
<dbReference type="Pfam" id="PF07533">
    <property type="entry name" value="BRK"/>
    <property type="match status" value="1"/>
</dbReference>
<dbReference type="GeneTree" id="ENSGT00940000169728"/>
<dbReference type="OMA" id="RMEIVQC"/>
<dbReference type="SUPFAM" id="SSF160481">
    <property type="entry name" value="BRK domain-like"/>
    <property type="match status" value="1"/>
</dbReference>
<feature type="coiled-coil region" evidence="14">
    <location>
        <begin position="277"/>
        <end position="307"/>
    </location>
</feature>
<dbReference type="GO" id="GO:0048513">
    <property type="term" value="P:animal organ development"/>
    <property type="evidence" value="ECO:0007669"/>
    <property type="project" value="UniProtKB-ARBA"/>
</dbReference>
<reference evidence="21" key="1">
    <citation type="submission" date="2003-08" db="EMBL/GenBank/DDBJ databases">
        <authorList>
            <person name="Birren B."/>
            <person name="Nusbaum C."/>
            <person name="Abebe A."/>
            <person name="Abouelleil A."/>
            <person name="Adekoya E."/>
            <person name="Ait-zahra M."/>
            <person name="Allen N."/>
            <person name="Allen T."/>
            <person name="An P."/>
            <person name="Anderson M."/>
            <person name="Anderson S."/>
            <person name="Arachchi H."/>
            <person name="Armbruster J."/>
            <person name="Bachantsang P."/>
            <person name="Baldwin J."/>
            <person name="Barry A."/>
            <person name="Bayul T."/>
            <person name="Blitshsteyn B."/>
            <person name="Bloom T."/>
            <person name="Blye J."/>
            <person name="Boguslavskiy L."/>
            <person name="Borowsky M."/>
            <person name="Boukhgalter B."/>
            <person name="Brunache A."/>
            <person name="Butler J."/>
            <person name="Calixte N."/>
            <person name="Calvo S."/>
            <person name="Camarata J."/>
            <person name="Campo K."/>
            <person name="Chang J."/>
            <person name="Cheshatsang Y."/>
            <person name="Citroen M."/>
            <person name="Collymore A."/>
            <person name="Considine T."/>
            <person name="Cook A."/>
            <person name="Cooke P."/>
            <person name="Corum B."/>
            <person name="Cuomo C."/>
            <person name="David R."/>
            <person name="Dawoe T."/>
            <person name="Degray S."/>
            <person name="Dodge S."/>
            <person name="Dooley K."/>
            <person name="Dorje P."/>
            <person name="Dorjee K."/>
            <person name="Dorris L."/>
            <person name="Duffey N."/>
            <person name="Dupes A."/>
            <person name="Elkins T."/>
            <person name="Engels R."/>
            <person name="Erickson J."/>
            <person name="Farina A."/>
            <person name="Faro S."/>
            <person name="Ferreira P."/>
            <person name="Fischer H."/>
            <person name="Fitzgerald M."/>
            <person name="Foley K."/>
            <person name="Gage D."/>
            <person name="Galagan J."/>
            <person name="Gearin G."/>
            <person name="Gnerre S."/>
            <person name="Gnirke A."/>
            <person name="Goyette A."/>
            <person name="Graham J."/>
            <person name="Grandbois E."/>
            <person name="Gyaltsen K."/>
            <person name="Hafez N."/>
            <person name="Hagopian D."/>
            <person name="Hagos B."/>
            <person name="Hall J."/>
            <person name="Hatcher B."/>
            <person name="Heller A."/>
            <person name="Higgins H."/>
            <person name="Honan T."/>
            <person name="Horn A."/>
            <person name="Houde N."/>
            <person name="Hughes L."/>
            <person name="Hulme W."/>
            <person name="Husby E."/>
            <person name="Iliev I."/>
            <person name="Jaffe D."/>
            <person name="Jones C."/>
            <person name="Kamal M."/>
            <person name="Kamat A."/>
            <person name="Kamvysselis M."/>
            <person name="Karlsson E."/>
            <person name="Kells C."/>
            <person name="Kieu A."/>
            <person name="Kisner P."/>
            <person name="Kodira C."/>
            <person name="Kulbokas E."/>
            <person name="Labutti K."/>
            <person name="Lama D."/>
            <person name="Landers T."/>
            <person name="Leger J."/>
            <person name="Levine S."/>
            <person name="Lewis D."/>
            <person name="Lewis T."/>
            <person name="Lindblad-toh K."/>
            <person name="Liu X."/>
            <person name="Lokyitsang T."/>
            <person name="Lokyitsang Y."/>
            <person name="Lucien O."/>
            <person name="Lui A."/>
            <person name="Ma L.J."/>
            <person name="Mabbitt R."/>
            <person name="Macdonald J."/>
            <person name="Maclean C."/>
            <person name="Major J."/>
            <person name="Manning J."/>
            <person name="Marabella R."/>
            <person name="Maru K."/>
            <person name="Matthews C."/>
            <person name="Mauceli E."/>
            <person name="Mccarthy M."/>
            <person name="Mcdonough S."/>
            <person name="Mcghee T."/>
            <person name="Meldrim J."/>
            <person name="Meneus L."/>
            <person name="Mesirov J."/>
            <person name="Mihalev A."/>
            <person name="Mihova T."/>
            <person name="Mikkelsen T."/>
            <person name="Mlenga V."/>
            <person name="Moru K."/>
            <person name="Mozes J."/>
            <person name="Mulrain L."/>
            <person name="Munson G."/>
            <person name="Naylor J."/>
            <person name="Newes C."/>
            <person name="Nguyen C."/>
            <person name="Nguyen N."/>
            <person name="Nguyen T."/>
            <person name="Nicol R."/>
            <person name="Nielsen C."/>
            <person name="Nizzari M."/>
            <person name="Norbu C."/>
            <person name="Norbu N."/>
            <person name="O'donnell P."/>
            <person name="Okoawo O."/>
            <person name="O'leary S."/>
            <person name="Omotosho B."/>
            <person name="O'neill K."/>
            <person name="Osman S."/>
            <person name="Parker S."/>
            <person name="Perrin D."/>
            <person name="Phunkhang P."/>
            <person name="Piqani B."/>
            <person name="Purcell S."/>
            <person name="Rachupka T."/>
            <person name="Ramasamy U."/>
            <person name="Rameau R."/>
            <person name="Ray V."/>
            <person name="Raymond C."/>
            <person name="Retta R."/>
            <person name="Richardson S."/>
            <person name="Rise C."/>
            <person name="Rodriguez J."/>
            <person name="Rogers J."/>
            <person name="Rogov P."/>
            <person name="Rutman M."/>
            <person name="Schupbach R."/>
            <person name="Seaman C."/>
            <person name="Settipalli S."/>
            <person name="Sharpe T."/>
            <person name="Sheridan J."/>
            <person name="Sherpa N."/>
            <person name="Shi J."/>
            <person name="Smirnov S."/>
            <person name="Smith C."/>
            <person name="Sougnez C."/>
            <person name="Spencer B."/>
            <person name="Stalker J."/>
            <person name="Stange-thomann N."/>
            <person name="Stavropoulos S."/>
            <person name="Stetson K."/>
            <person name="Stone C."/>
            <person name="Stone S."/>
            <person name="Stubbs M."/>
            <person name="Talamas J."/>
            <person name="Tchuinga P."/>
            <person name="Tenzing P."/>
            <person name="Tesfaye S."/>
            <person name="Theodore J."/>
            <person name="Thoulutsang Y."/>
            <person name="Topham K."/>
            <person name="Towey S."/>
            <person name="Tsamla T."/>
            <person name="Tsomo N."/>
            <person name="Vallee D."/>
            <person name="Vassiliev H."/>
            <person name="Venkataraman V."/>
            <person name="Vinson J."/>
            <person name="Vo A."/>
            <person name="Wade C."/>
            <person name="Wang S."/>
            <person name="Wangchuk T."/>
            <person name="Wangdi T."/>
            <person name="Whittaker C."/>
            <person name="Wilkinson J."/>
            <person name="Wu Y."/>
            <person name="Wyman D."/>
            <person name="Yadav S."/>
            <person name="Yang S."/>
            <person name="Yang X."/>
            <person name="Yeager S."/>
            <person name="Yee E."/>
            <person name="Young G."/>
            <person name="Zainoun J."/>
            <person name="Zembeck L."/>
            <person name="Zimmer A."/>
            <person name="Zody M."/>
            <person name="Lander E."/>
        </authorList>
    </citation>
    <scope>NUCLEOTIDE SEQUENCE [LARGE SCALE GENOMIC DNA]</scope>
</reference>
<dbReference type="InterPro" id="IPR000330">
    <property type="entry name" value="SNF2_N"/>
</dbReference>
<dbReference type="FunFam" id="3.40.50.10810:FF:000008">
    <property type="entry name" value="Chromatin structure-remodeling complex subunit snf21"/>
    <property type="match status" value="1"/>
</dbReference>
<dbReference type="Gene3D" id="3.40.50.300">
    <property type="entry name" value="P-loop containing nucleotide triphosphate hydrolases"/>
    <property type="match status" value="1"/>
</dbReference>
<evidence type="ECO:0000256" key="1">
    <source>
        <dbReference type="ARBA" id="ARBA00004123"/>
    </source>
</evidence>
<dbReference type="SMART" id="SM00573">
    <property type="entry name" value="HSA"/>
    <property type="match status" value="1"/>
</dbReference>
<evidence type="ECO:0000256" key="14">
    <source>
        <dbReference type="SAM" id="Coils"/>
    </source>
</evidence>
<evidence type="ECO:0000313" key="20">
    <source>
        <dbReference type="Ensembl" id="ENSCSAVP00000009441.1"/>
    </source>
</evidence>
<dbReference type="InterPro" id="IPR006576">
    <property type="entry name" value="BRK_domain"/>
</dbReference>
<evidence type="ECO:0000259" key="19">
    <source>
        <dbReference type="PROSITE" id="PS51204"/>
    </source>
</evidence>
<dbReference type="Gene3D" id="1.20.5.170">
    <property type="match status" value="1"/>
</dbReference>
<dbReference type="FunFam" id="1.20.5.170:FF:000008">
    <property type="entry name" value="probable global transcription activator SNF2L2 isoform X1"/>
    <property type="match status" value="1"/>
</dbReference>
<dbReference type="InterPro" id="IPR014012">
    <property type="entry name" value="HSA_dom"/>
</dbReference>
<keyword evidence="11" id="KW-0804">Transcription</keyword>
<dbReference type="PROSITE" id="PS51194">
    <property type="entry name" value="HELICASE_CTER"/>
    <property type="match status" value="1"/>
</dbReference>
<dbReference type="InterPro" id="IPR037259">
    <property type="entry name" value="BRK_sf"/>
</dbReference>
<dbReference type="InterPro" id="IPR014001">
    <property type="entry name" value="Helicase_ATP-bd"/>
</dbReference>
<dbReference type="Pfam" id="PF00176">
    <property type="entry name" value="SNF2-rel_dom"/>
    <property type="match status" value="1"/>
</dbReference>
<feature type="compositionally biased region" description="Pro residues" evidence="15">
    <location>
        <begin position="91"/>
        <end position="101"/>
    </location>
</feature>
<dbReference type="Ensembl" id="ENSCSAVT00000009558.1">
    <property type="protein sequence ID" value="ENSCSAVP00000009441.1"/>
    <property type="gene ID" value="ENSCSAVG00000005559.1"/>
</dbReference>
<keyword evidence="8" id="KW-0805">Transcription regulation</keyword>
<dbReference type="SUPFAM" id="SSF47370">
    <property type="entry name" value="Bromodomain"/>
    <property type="match status" value="1"/>
</dbReference>
<keyword evidence="12" id="KW-0539">Nucleus</keyword>
<evidence type="ECO:0000256" key="7">
    <source>
        <dbReference type="ARBA" id="ARBA00022853"/>
    </source>
</evidence>
<feature type="domain" description="Bromo" evidence="16">
    <location>
        <begin position="1230"/>
        <end position="1300"/>
    </location>
</feature>
<evidence type="ECO:0000313" key="21">
    <source>
        <dbReference type="Proteomes" id="UP000007875"/>
    </source>
</evidence>
<dbReference type="InterPro" id="IPR001650">
    <property type="entry name" value="Helicase_C-like"/>
</dbReference>
<dbReference type="Pfam" id="PF00439">
    <property type="entry name" value="Bromodomain"/>
    <property type="match status" value="1"/>
</dbReference>
<evidence type="ECO:0000256" key="9">
    <source>
        <dbReference type="ARBA" id="ARBA00023117"/>
    </source>
</evidence>
<proteinExistence type="inferred from homology"/>
<dbReference type="GO" id="GO:0016514">
    <property type="term" value="C:SWI/SNF complex"/>
    <property type="evidence" value="ECO:0007669"/>
    <property type="project" value="UniProtKB-ARBA"/>
</dbReference>
<dbReference type="Pfam" id="PF14619">
    <property type="entry name" value="SnAC"/>
    <property type="match status" value="1"/>
</dbReference>
<keyword evidence="7" id="KW-0156">Chromatin regulator</keyword>
<dbReference type="InterPro" id="IPR029295">
    <property type="entry name" value="SnAC"/>
</dbReference>
<dbReference type="GO" id="GO:0005654">
    <property type="term" value="C:nucleoplasm"/>
    <property type="evidence" value="ECO:0007669"/>
    <property type="project" value="UniProtKB-ARBA"/>
</dbReference>
<dbReference type="GO" id="GO:0006325">
    <property type="term" value="P:chromatin organization"/>
    <property type="evidence" value="ECO:0007669"/>
    <property type="project" value="UniProtKB-KW"/>
</dbReference>
<dbReference type="Gene3D" id="3.40.5.120">
    <property type="match status" value="1"/>
</dbReference>
<evidence type="ECO:0000259" key="17">
    <source>
        <dbReference type="PROSITE" id="PS51192"/>
    </source>
</evidence>
<dbReference type="SMART" id="SM00592">
    <property type="entry name" value="BRK"/>
    <property type="match status" value="1"/>
</dbReference>
<comment type="subcellular location">
    <subcellularLocation>
        <location evidence="1">Nucleus</location>
    </subcellularLocation>
</comment>
<dbReference type="InterPro" id="IPR027417">
    <property type="entry name" value="P-loop_NTPase"/>
</dbReference>
<organism evidence="20 21">
    <name type="scientific">Ciona savignyi</name>
    <name type="common">Pacific transparent sea squirt</name>
    <dbReference type="NCBI Taxonomy" id="51511"/>
    <lineage>
        <taxon>Eukaryota</taxon>
        <taxon>Metazoa</taxon>
        <taxon>Chordata</taxon>
        <taxon>Tunicata</taxon>
        <taxon>Ascidiacea</taxon>
        <taxon>Phlebobranchia</taxon>
        <taxon>Cionidae</taxon>
        <taxon>Ciona</taxon>
    </lineage>
</organism>
<dbReference type="Gene3D" id="1.20.920.10">
    <property type="entry name" value="Bromodomain-like"/>
    <property type="match status" value="1"/>
</dbReference>
<dbReference type="SUPFAM" id="SSF52540">
    <property type="entry name" value="P-loop containing nucleoside triphosphate hydrolases"/>
    <property type="match status" value="2"/>
</dbReference>
<dbReference type="GO" id="GO:0016787">
    <property type="term" value="F:hydrolase activity"/>
    <property type="evidence" value="ECO:0007669"/>
    <property type="project" value="UniProtKB-KW"/>
</dbReference>
<feature type="compositionally biased region" description="Low complexity" evidence="15">
    <location>
        <begin position="39"/>
        <end position="49"/>
    </location>
</feature>
<keyword evidence="14" id="KW-0175">Coiled coil</keyword>
<dbReference type="SMART" id="SM00297">
    <property type="entry name" value="BROMO"/>
    <property type="match status" value="1"/>
</dbReference>
<dbReference type="Proteomes" id="UP000007875">
    <property type="component" value="Unassembled WGS sequence"/>
</dbReference>
<keyword evidence="3" id="KW-0547">Nucleotide-binding</keyword>
<evidence type="ECO:0000256" key="5">
    <source>
        <dbReference type="ARBA" id="ARBA00022806"/>
    </source>
</evidence>
<evidence type="ECO:0008006" key="22">
    <source>
        <dbReference type="Google" id="ProtNLM"/>
    </source>
</evidence>
<name>H2YVT0_CIOSA</name>
<dbReference type="CDD" id="cd17996">
    <property type="entry name" value="DEXHc_SMARCA2_SMARCA4"/>
    <property type="match status" value="1"/>
</dbReference>
<evidence type="ECO:0000256" key="11">
    <source>
        <dbReference type="ARBA" id="ARBA00023163"/>
    </source>
</evidence>
<evidence type="ECO:0000256" key="6">
    <source>
        <dbReference type="ARBA" id="ARBA00022840"/>
    </source>
</evidence>
<feature type="compositionally biased region" description="Low complexity" evidence="15">
    <location>
        <begin position="102"/>
        <end position="129"/>
    </location>
</feature>
<dbReference type="Gene3D" id="3.40.50.10810">
    <property type="entry name" value="Tandem AAA-ATPase domain"/>
    <property type="match status" value="1"/>
</dbReference>
<dbReference type="PROSITE" id="PS51192">
    <property type="entry name" value="HELICASE_ATP_BIND_1"/>
    <property type="match status" value="1"/>
</dbReference>
<dbReference type="SMART" id="SM01314">
    <property type="entry name" value="SnAC"/>
    <property type="match status" value="1"/>
</dbReference>
<feature type="domain" description="Helicase ATP-binding" evidence="17">
    <location>
        <begin position="568"/>
        <end position="733"/>
    </location>
</feature>
<evidence type="ECO:0000256" key="2">
    <source>
        <dbReference type="ARBA" id="ARBA00007025"/>
    </source>
</evidence>
<feature type="compositionally biased region" description="Low complexity" evidence="15">
    <location>
        <begin position="56"/>
        <end position="65"/>
    </location>
</feature>
<feature type="compositionally biased region" description="Pro residues" evidence="15">
    <location>
        <begin position="157"/>
        <end position="170"/>
    </location>
</feature>
<dbReference type="PRINTS" id="PR00503">
    <property type="entry name" value="BROMODOMAIN"/>
</dbReference>
<feature type="compositionally biased region" description="Basic and acidic residues" evidence="15">
    <location>
        <begin position="1089"/>
        <end position="1107"/>
    </location>
</feature>
<evidence type="ECO:0000256" key="3">
    <source>
        <dbReference type="ARBA" id="ARBA00022741"/>
    </source>
</evidence>
<keyword evidence="5" id="KW-0347">Helicase</keyword>
<dbReference type="PROSITE" id="PS50014">
    <property type="entry name" value="BROMODOMAIN_2"/>
    <property type="match status" value="1"/>
</dbReference>
<dbReference type="GO" id="GO:0042393">
    <property type="term" value="F:histone binding"/>
    <property type="evidence" value="ECO:0007669"/>
    <property type="project" value="InterPro"/>
</dbReference>
<keyword evidence="10" id="KW-0010">Activator</keyword>
<keyword evidence="21" id="KW-1185">Reference proteome</keyword>
<dbReference type="Pfam" id="PF07529">
    <property type="entry name" value="HSA"/>
    <property type="match status" value="1"/>
</dbReference>
<dbReference type="InterPro" id="IPR038718">
    <property type="entry name" value="SNF2-like_sf"/>
</dbReference>
<sequence>PTPVPGHPLPVNDRAASNQYPQANQPGYPAQHQAPVAYPSNQGQNSYPSNQPPPTQSNNYPQNQSHPNYPPGSQAGYSIAPNQPVNSYPSNQPPTNYPPNQPQSNYPSTPQNSYPGTPQTGYPQTPNQPHTNYQGAPQPSYTGVPHQHPNYHQYQPPTDPNYMIPPPETQPPDLASLLQMPPKTNKITPLKKPEGIDPNLILLQRENRIEARIAQRINELQNIPANIPDDLRVRATIELKALRMLGFQKQLRQEVLGAMRRDTTLETALNAKAYKRVKRQTLREARLTEKLEKAQKLEADKRKKQKHHDFLQSVLQHAKDFKEFHRNGLAKTNKIHKAILMYHANTEREQRKEEERIEKERMRRLMAEDEEGYRKLIDEKKDRRLAYLLKQTDEYIRNIVKLVKEHKLALAKKKGKRKSKKSEVCMWDWEGGKEENKDVDRHVAVKNTETGEVLEGEKAPKFSNLDAWLDMHPNFEVNCKYIESDDEEEEEEEAKKFKLQISWFGHPYMTTFYTQQTKVEIDDEYTTYDSSTYYAVAHNINETITEQCSMLKNGKLKAYQLKGLEWLVSLYNNNLNGILADEMGLGKTIQTIALITYLIEMKQDNGPFLIIVPLSTLSNWCLELEKWAPGVVKIAYKGSPQIRKNLAPIMRGGRFHVVLTTYEYVIKDKHVLSKIRWKYQIVDEGHRMKNHHCKLTQVLNTHYLSPHRLLLTGTPLQNKLPELWALLNFLLPSIFQCCSTFEQWFNAPFALTGEKVDLNEEETILIIRRLHKVLRPFLLRRLKKEVESQLPEKVEYLVKCDMSALQRLLYCHMHAHGLVLTDGSEKGNYGKGGAKMLMNTIMQLRKICNHPFMFRHIEESMAEFLQIPGGIVTGPDLYRVCGKFELLDRILPKLKTYGHRVLLFCQMTSTMTILEDYFAYRGHKYLRLDGSTKADDRGLMLQKFNAKQSEIFIFLLSTRAGGLGLNLQSADTVIIYDSDWNPHQDIQAQDRAHRIGQTNEVRVLRLMTVNSVEEKILAAARYKLNVEKVIQAGMFDQKSTGSQRRAMLFQLVQKGTTDQVRKNEVHDDETLNQMIARSEEEFDSFQQMDIDRRRSEARDPNRKPRLMEEEELPSWLLTSADEVERLTQEEAEDKLFGRGSRVRKEVDYSESLTDKEWLRAVEDGVDVDELEEQKRYKRQRKRRRDQDEEKGKDCSFLLLFKLTKPAPNPPKLTKQMRRIIDHVIKYTDGTGRRLSDPFLQLPARKELPDYYEMIKRPVDIRKIKDRVKLHKYRSLDDMERDFQQMCQNTQAYNVEGSLIFEDSIKLNTVFTYAREML</sequence>
<dbReference type="GO" id="GO:0048731">
    <property type="term" value="P:system development"/>
    <property type="evidence" value="ECO:0007669"/>
    <property type="project" value="UniProtKB-ARBA"/>
</dbReference>
<feature type="domain" description="Helicase C-terminal" evidence="18">
    <location>
        <begin position="886"/>
        <end position="1048"/>
    </location>
</feature>
<keyword evidence="4" id="KW-0378">Hydrolase</keyword>
<dbReference type="PROSITE" id="PS51204">
    <property type="entry name" value="HSA"/>
    <property type="match status" value="1"/>
</dbReference>
<dbReference type="CDD" id="cd18793">
    <property type="entry name" value="SF2_C_SNF"/>
    <property type="match status" value="1"/>
</dbReference>
<keyword evidence="9 13" id="KW-0103">Bromodomain</keyword>
<reference evidence="20" key="2">
    <citation type="submission" date="2025-08" db="UniProtKB">
        <authorList>
            <consortium name="Ensembl"/>
        </authorList>
    </citation>
    <scope>IDENTIFICATION</scope>
</reference>
<feature type="domain" description="HSA" evidence="19">
    <location>
        <begin position="295"/>
        <end position="367"/>
    </location>
</feature>
<dbReference type="SMART" id="SM00490">
    <property type="entry name" value="HELICc"/>
    <property type="match status" value="1"/>
</dbReference>
<dbReference type="FunFam" id="3.40.50.300:FF:003020">
    <property type="entry name" value="SNF2-related domain-containing protein"/>
    <property type="match status" value="1"/>
</dbReference>
<feature type="region of interest" description="Disordered" evidence="15">
    <location>
        <begin position="1087"/>
        <end position="1110"/>
    </location>
</feature>
<feature type="compositionally biased region" description="Polar residues" evidence="15">
    <location>
        <begin position="15"/>
        <end position="25"/>
    </location>
</feature>